<evidence type="ECO:0000313" key="7">
    <source>
        <dbReference type="EMBL" id="CAH1787822.1"/>
    </source>
</evidence>
<name>A0A8J1V0A8_OWEFU</name>
<protein>
    <submittedName>
        <fullName evidence="7">Uncharacterized protein</fullName>
    </submittedName>
</protein>
<dbReference type="AlphaFoldDB" id="A0A8J1V0A8"/>
<evidence type="ECO:0000256" key="3">
    <source>
        <dbReference type="ARBA" id="ARBA00022448"/>
    </source>
</evidence>
<reference evidence="7" key="1">
    <citation type="submission" date="2022-03" db="EMBL/GenBank/DDBJ databases">
        <authorList>
            <person name="Martin C."/>
        </authorList>
    </citation>
    <scope>NUCLEOTIDE SEQUENCE</scope>
</reference>
<dbReference type="EMBL" id="CAIIXF020000006">
    <property type="protein sequence ID" value="CAH1787822.1"/>
    <property type="molecule type" value="Genomic_DNA"/>
</dbReference>
<keyword evidence="4" id="KW-0812">Transmembrane</keyword>
<keyword evidence="6" id="KW-0472">Membrane</keyword>
<dbReference type="GO" id="GO:0005886">
    <property type="term" value="C:plasma membrane"/>
    <property type="evidence" value="ECO:0007669"/>
    <property type="project" value="UniProtKB-ARBA"/>
</dbReference>
<organism evidence="7 8">
    <name type="scientific">Owenia fusiformis</name>
    <name type="common">Polychaete worm</name>
    <dbReference type="NCBI Taxonomy" id="6347"/>
    <lineage>
        <taxon>Eukaryota</taxon>
        <taxon>Metazoa</taxon>
        <taxon>Spiralia</taxon>
        <taxon>Lophotrochozoa</taxon>
        <taxon>Annelida</taxon>
        <taxon>Polychaeta</taxon>
        <taxon>Sedentaria</taxon>
        <taxon>Canalipalpata</taxon>
        <taxon>Sabellida</taxon>
        <taxon>Oweniida</taxon>
        <taxon>Oweniidae</taxon>
        <taxon>Owenia</taxon>
    </lineage>
</organism>
<proteinExistence type="inferred from homology"/>
<gene>
    <name evidence="7" type="ORF">OFUS_LOCUS13457</name>
</gene>
<evidence type="ECO:0000256" key="2">
    <source>
        <dbReference type="ARBA" id="ARBA00008821"/>
    </source>
</evidence>
<dbReference type="PANTHER" id="PTHR11119">
    <property type="entry name" value="XANTHINE-URACIL / VITAMIN C PERMEASE FAMILY MEMBER"/>
    <property type="match status" value="1"/>
</dbReference>
<evidence type="ECO:0000313" key="8">
    <source>
        <dbReference type="Proteomes" id="UP000749559"/>
    </source>
</evidence>
<evidence type="ECO:0000256" key="5">
    <source>
        <dbReference type="ARBA" id="ARBA00022989"/>
    </source>
</evidence>
<evidence type="ECO:0000256" key="1">
    <source>
        <dbReference type="ARBA" id="ARBA00004141"/>
    </source>
</evidence>
<dbReference type="Pfam" id="PF00860">
    <property type="entry name" value="Xan_ur_permease"/>
    <property type="match status" value="1"/>
</dbReference>
<keyword evidence="3" id="KW-0813">Transport</keyword>
<dbReference type="OrthoDB" id="1641903at2759"/>
<dbReference type="GO" id="GO:0022857">
    <property type="term" value="F:transmembrane transporter activity"/>
    <property type="evidence" value="ECO:0007669"/>
    <property type="project" value="InterPro"/>
</dbReference>
<dbReference type="InterPro" id="IPR006043">
    <property type="entry name" value="NCS2"/>
</dbReference>
<evidence type="ECO:0000256" key="4">
    <source>
        <dbReference type="ARBA" id="ARBA00022692"/>
    </source>
</evidence>
<evidence type="ECO:0000256" key="6">
    <source>
        <dbReference type="ARBA" id="ARBA00023136"/>
    </source>
</evidence>
<keyword evidence="8" id="KW-1185">Reference proteome</keyword>
<comment type="similarity">
    <text evidence="2">Belongs to the nucleobase:cation symporter-2 (NCS2) (TC 2.A.40) family.</text>
</comment>
<dbReference type="InterPro" id="IPR006042">
    <property type="entry name" value="Xan_ur_permease"/>
</dbReference>
<accession>A0A8J1V0A8</accession>
<comment type="caution">
    <text evidence="7">The sequence shown here is derived from an EMBL/GenBank/DDBJ whole genome shotgun (WGS) entry which is preliminary data.</text>
</comment>
<keyword evidence="5" id="KW-1133">Transmembrane helix</keyword>
<comment type="subcellular location">
    <subcellularLocation>
        <location evidence="1">Membrane</location>
        <topology evidence="1">Multi-pass membrane protein</topology>
    </subcellularLocation>
</comment>
<dbReference type="PROSITE" id="PS01116">
    <property type="entry name" value="XANTH_URACIL_PERMASE"/>
    <property type="match status" value="1"/>
</dbReference>
<sequence>MQEEINLELKPEETCLNDIEGEESKENDGGETAILFKVKDNPPWFQCLVFGLQHFLVMFTATLTIPFTLAPALCVGDDNNVKAELISTIVFVSGIITLAQVALGVRLPVVQAGTFALMVPSLAILSLPQWRCPTVVSPETAANLTDTSDVVTRGTPAYTEMWQSRLREIQGAIMVASIFEILLGFTGLVGLLLRFFGPLVIAPTVTVLGLSLFNAASSLASKQWWIALLTAVLIVIFAQYMKNIMFPCPSFKRKKGCYVAWYPVFQAFPVLLAMVITWLLCGILTVTNVLPKTSGHWGFEARTDTKLAVLENADWIRFPYPGQWGRPTVSISSVIGIIAGLLASAVESVGDYYACARMSGAPPPPSHAVNRGIGIEGLGCLIAGAFGTGNGTTSTTVNIGAIGVTKCGSRRVIYYAAGYMLVLGLLGKFGALFVAIPDPVIGGIFLVLFGMITAVGVSSLQYVNLNSSRNLCVIGLAFFIGLTVPQWVKAHPSSINTGVQTVDNVFYVLLSTNNFLAGLVGFILDNTLPGSDKERGIEMWTSKLSSTSPQSKETAEIYDIPFISNWLAKKRLCYYLPFCPVFRRTLSLISDSETQSTSSIQEFEELTEKLQNGIAISNDTKQNDVTFVQLK</sequence>
<dbReference type="Proteomes" id="UP000749559">
    <property type="component" value="Unassembled WGS sequence"/>
</dbReference>